<accession>A0A0D2BFB0</accession>
<keyword evidence="2" id="KW-1185">Reference proteome</keyword>
<dbReference type="GeneID" id="27363599"/>
<reference evidence="1 2" key="1">
    <citation type="submission" date="2015-01" db="EMBL/GenBank/DDBJ databases">
        <title>The Genome Sequence of Exophiala oligosperma CBS72588.</title>
        <authorList>
            <consortium name="The Broad Institute Genomics Platform"/>
            <person name="Cuomo C."/>
            <person name="de Hoog S."/>
            <person name="Gorbushina A."/>
            <person name="Stielow B."/>
            <person name="Teixiera M."/>
            <person name="Abouelleil A."/>
            <person name="Chapman S.B."/>
            <person name="Priest M."/>
            <person name="Young S.K."/>
            <person name="Wortman J."/>
            <person name="Nusbaum C."/>
            <person name="Birren B."/>
        </authorList>
    </citation>
    <scope>NUCLEOTIDE SEQUENCE [LARGE SCALE GENOMIC DNA]</scope>
    <source>
        <strain evidence="1 2">CBS 72588</strain>
    </source>
</reference>
<dbReference type="Proteomes" id="UP000053342">
    <property type="component" value="Unassembled WGS sequence"/>
</dbReference>
<organism evidence="1 2">
    <name type="scientific">Exophiala oligosperma</name>
    <dbReference type="NCBI Taxonomy" id="215243"/>
    <lineage>
        <taxon>Eukaryota</taxon>
        <taxon>Fungi</taxon>
        <taxon>Dikarya</taxon>
        <taxon>Ascomycota</taxon>
        <taxon>Pezizomycotina</taxon>
        <taxon>Eurotiomycetes</taxon>
        <taxon>Chaetothyriomycetidae</taxon>
        <taxon>Chaetothyriales</taxon>
        <taxon>Herpotrichiellaceae</taxon>
        <taxon>Exophiala</taxon>
    </lineage>
</organism>
<dbReference type="EMBL" id="KN847369">
    <property type="protein sequence ID" value="KIW36197.1"/>
    <property type="molecule type" value="Genomic_DNA"/>
</dbReference>
<evidence type="ECO:0000313" key="1">
    <source>
        <dbReference type="EMBL" id="KIW36197.1"/>
    </source>
</evidence>
<evidence type="ECO:0000313" key="2">
    <source>
        <dbReference type="Proteomes" id="UP000053342"/>
    </source>
</evidence>
<protein>
    <submittedName>
        <fullName evidence="1">Uncharacterized protein</fullName>
    </submittedName>
</protein>
<dbReference type="HOGENOM" id="CLU_1927603_0_0_1"/>
<dbReference type="RefSeq" id="XP_016256413.1">
    <property type="nucleotide sequence ID" value="XM_016413217.1"/>
</dbReference>
<dbReference type="AlphaFoldDB" id="A0A0D2BFB0"/>
<name>A0A0D2BFB0_9EURO</name>
<gene>
    <name evidence="1" type="ORF">PV06_11525</name>
</gene>
<dbReference type="VEuPathDB" id="FungiDB:PV06_11525"/>
<sequence length="131" mass="14413">MQKREADGAERQMVEVPTVAATEVASAQLGETFGEHIWNQPEQRRQRANAINDVQPTFGHDPGALETGDDCFTIISQRISGLPEAQLIKAANCVRNISRSLHGLPCQEWERIGGPVSRARHVEAINVMQTA</sequence>
<proteinExistence type="predicted"/>